<dbReference type="SUPFAM" id="SSF52540">
    <property type="entry name" value="P-loop containing nucleoside triphosphate hydrolases"/>
    <property type="match status" value="1"/>
</dbReference>
<reference evidence="1" key="1">
    <citation type="submission" date="2021-04" db="EMBL/GenBank/DDBJ databases">
        <title>Ouciella asimina sp. nov., isolated from the surface seawater in the hydrothermal field of Okinawa Trough.</title>
        <authorList>
            <person name="Shuang W."/>
        </authorList>
    </citation>
    <scope>NUCLEOTIDE SEQUENCE</scope>
    <source>
        <strain evidence="1">LXI357</strain>
    </source>
</reference>
<proteinExistence type="predicted"/>
<comment type="caution">
    <text evidence="1">The sequence shown here is derived from an EMBL/GenBank/DDBJ whole genome shotgun (WGS) entry which is preliminary data.</text>
</comment>
<dbReference type="EMBL" id="JAGRQC010000003">
    <property type="protein sequence ID" value="MBR0552843.1"/>
    <property type="molecule type" value="Genomic_DNA"/>
</dbReference>
<dbReference type="RefSeq" id="WP_284054109.1">
    <property type="nucleotide sequence ID" value="NZ_JAGRQC010000003.1"/>
</dbReference>
<sequence>MHLIIHMGFHKTGTTWLQHLLNLNHEALVARGIWYEPKDGYPAHHQEAWRLLRGDMGPIAELADHAQAAGCTTILLSSEDLEGVVVNRQIALDIEQAARNAGVETVTWHVTLREPGAYFASLYAQLQHHIYADPLEMFFEVIRKGVLFRPEPLPGQDGTPYWFYCFDYAPLLQAFAADGHRVMLHDYEDCDPFPAWRMIDGLGALDALTIQPDPSGRNSRLDDAAVAAGYRKRMLHALGSEADYGRISDIVDRHVEIGFDSVDRLAEIVGERFVESYRTLVQPSG</sequence>
<organism evidence="1 2">
    <name type="scientific">Stakelama marina</name>
    <dbReference type="NCBI Taxonomy" id="2826939"/>
    <lineage>
        <taxon>Bacteria</taxon>
        <taxon>Pseudomonadati</taxon>
        <taxon>Pseudomonadota</taxon>
        <taxon>Alphaproteobacteria</taxon>
        <taxon>Sphingomonadales</taxon>
        <taxon>Sphingomonadaceae</taxon>
        <taxon>Stakelama</taxon>
    </lineage>
</organism>
<evidence type="ECO:0008006" key="3">
    <source>
        <dbReference type="Google" id="ProtNLM"/>
    </source>
</evidence>
<evidence type="ECO:0000313" key="2">
    <source>
        <dbReference type="Proteomes" id="UP000676996"/>
    </source>
</evidence>
<dbReference type="InterPro" id="IPR027417">
    <property type="entry name" value="P-loop_NTPase"/>
</dbReference>
<keyword evidence="2" id="KW-1185">Reference proteome</keyword>
<protein>
    <recommendedName>
        <fullName evidence="3">Sulfotransferase domain-containing protein</fullName>
    </recommendedName>
</protein>
<dbReference type="AlphaFoldDB" id="A0A8T4IE73"/>
<accession>A0A8T4IE73</accession>
<dbReference type="Proteomes" id="UP000676996">
    <property type="component" value="Unassembled WGS sequence"/>
</dbReference>
<evidence type="ECO:0000313" key="1">
    <source>
        <dbReference type="EMBL" id="MBR0552843.1"/>
    </source>
</evidence>
<gene>
    <name evidence="1" type="ORF">J7S20_10030</name>
</gene>
<name>A0A8T4IE73_9SPHN</name>